<dbReference type="GO" id="GO:0051607">
    <property type="term" value="P:defense response to virus"/>
    <property type="evidence" value="ECO:0007669"/>
    <property type="project" value="UniProtKB-KW"/>
</dbReference>
<feature type="domain" description="CRISPR type III-associated protein" evidence="2">
    <location>
        <begin position="61"/>
        <end position="255"/>
    </location>
</feature>
<dbReference type="PANTHER" id="PTHR39965">
    <property type="entry name" value="CRISPR SYSTEM CMR SUBUNIT CMR6"/>
    <property type="match status" value="1"/>
</dbReference>
<comment type="caution">
    <text evidence="3">The sequence shown here is derived from an EMBL/GenBank/DDBJ whole genome shotgun (WGS) entry which is preliminary data.</text>
</comment>
<dbReference type="RefSeq" id="WP_036852021.1">
    <property type="nucleotide sequence ID" value="NZ_JQJD01000047.1"/>
</dbReference>
<keyword evidence="4" id="KW-1185">Reference proteome</keyword>
<dbReference type="Pfam" id="PF03787">
    <property type="entry name" value="RAMPs"/>
    <property type="match status" value="1"/>
</dbReference>
<keyword evidence="1" id="KW-0051">Antiviral defense</keyword>
<gene>
    <name evidence="3" type="ORF">HQ35_06940</name>
</gene>
<dbReference type="PANTHER" id="PTHR39965:SF1">
    <property type="entry name" value="CRISPR SYSTEM CMR SUBUNIT CMR6"/>
    <property type="match status" value="1"/>
</dbReference>
<evidence type="ECO:0000259" key="2">
    <source>
        <dbReference type="Pfam" id="PF03787"/>
    </source>
</evidence>
<proteinExistence type="predicted"/>
<evidence type="ECO:0000256" key="1">
    <source>
        <dbReference type="ARBA" id="ARBA00023118"/>
    </source>
</evidence>
<dbReference type="Proteomes" id="UP000030125">
    <property type="component" value="Unassembled WGS sequence"/>
</dbReference>
<dbReference type="EMBL" id="JQJD01000047">
    <property type="protein sequence ID" value="KGN79734.1"/>
    <property type="molecule type" value="Genomic_DNA"/>
</dbReference>
<evidence type="ECO:0000313" key="4">
    <source>
        <dbReference type="Proteomes" id="UP000030125"/>
    </source>
</evidence>
<protein>
    <submittedName>
        <fullName evidence="3">CRISPR-associated protein Cmr5</fullName>
    </submittedName>
</protein>
<name>A0A0A2ETR3_PORCN</name>
<accession>A0A0A2ETR3</accession>
<reference evidence="3 4" key="1">
    <citation type="submission" date="2014-08" db="EMBL/GenBank/DDBJ databases">
        <title>Porphyromonas cangingivalis strain:COT-109_OH1386 Genome sequencing.</title>
        <authorList>
            <person name="Wallis C."/>
            <person name="Deusch O."/>
            <person name="O'Flynn C."/>
            <person name="Davis I."/>
            <person name="Jospin G."/>
            <person name="Darling A.E."/>
            <person name="Coil D.A."/>
            <person name="Alexiev A."/>
            <person name="Horsfall A."/>
            <person name="Kirkwood N."/>
            <person name="Harris S."/>
            <person name="Eisen J.A."/>
        </authorList>
    </citation>
    <scope>NUCLEOTIDE SEQUENCE [LARGE SCALE GENOMIC DNA]</scope>
    <source>
        <strain evidence="4">COT-109 OH1386</strain>
    </source>
</reference>
<dbReference type="AlphaFoldDB" id="A0A0A2ETR3"/>
<evidence type="ECO:0000313" key="3">
    <source>
        <dbReference type="EMBL" id="KGN79734.1"/>
    </source>
</evidence>
<dbReference type="InterPro" id="IPR010172">
    <property type="entry name" value="CRISPR-assoc_prot_TM1791"/>
</dbReference>
<dbReference type="InterPro" id="IPR005537">
    <property type="entry name" value="RAMP_III_fam"/>
</dbReference>
<sequence>MNFGYWYYRRYFDTLRINGKGEVVNFSEFNKGDHDKLKEVKIIPEMPCEDFGKGLIETFELKTTYPGLVCGIGYHHEVNKPKSNGNQTDKEDSAEVYNLGMYFDYTSGLPVIPGSSIKGMLRSAILEWGFLEDKDVLKKCGFGEDKDIDGTTFIEKVFEGKGLSIYDRDIFLDAVPVGTPKQYLFGEDYITHHPHPLQNPKPVRFLRVNPGVTYQFRFILKDHGGFSADFKLKLFKEIICTFGLGAKTNVGYGQFVEK</sequence>
<organism evidence="3 4">
    <name type="scientific">Porphyromonas cangingivalis</name>
    <dbReference type="NCBI Taxonomy" id="36874"/>
    <lineage>
        <taxon>Bacteria</taxon>
        <taxon>Pseudomonadati</taxon>
        <taxon>Bacteroidota</taxon>
        <taxon>Bacteroidia</taxon>
        <taxon>Bacteroidales</taxon>
        <taxon>Porphyromonadaceae</taxon>
        <taxon>Porphyromonas</taxon>
    </lineage>
</organism>
<dbReference type="OrthoDB" id="9813956at2"/>
<dbReference type="NCBIfam" id="TIGR01898">
    <property type="entry name" value="cas_TM1791_cmr6"/>
    <property type="match status" value="1"/>
</dbReference>